<evidence type="ECO:0000313" key="2">
    <source>
        <dbReference type="Proteomes" id="UP000616151"/>
    </source>
</evidence>
<name>A0ACC5R8U6_9HYPH</name>
<protein>
    <submittedName>
        <fullName evidence="1">Glycerol-3-phosphate dehydrogenase</fullName>
    </submittedName>
</protein>
<dbReference type="Proteomes" id="UP000616151">
    <property type="component" value="Unassembled WGS sequence"/>
</dbReference>
<proteinExistence type="predicted"/>
<evidence type="ECO:0000313" key="1">
    <source>
        <dbReference type="EMBL" id="MBK1869083.1"/>
    </source>
</evidence>
<keyword evidence="2" id="KW-1185">Reference proteome</keyword>
<accession>A0ACC5R8U6</accession>
<reference evidence="1" key="1">
    <citation type="submission" date="2021-01" db="EMBL/GenBank/DDBJ databases">
        <authorList>
            <person name="Sun Q."/>
        </authorList>
    </citation>
    <scope>NUCLEOTIDE SEQUENCE</scope>
    <source>
        <strain evidence="1">YIM B02566</strain>
    </source>
</reference>
<comment type="caution">
    <text evidence="1">The sequence shown here is derived from an EMBL/GenBank/DDBJ whole genome shotgun (WGS) entry which is preliminary data.</text>
</comment>
<dbReference type="EMBL" id="JAENHL010000007">
    <property type="protein sequence ID" value="MBK1869083.1"/>
    <property type="molecule type" value="Genomic_DNA"/>
</dbReference>
<gene>
    <name evidence="1" type="ORF">JHL16_22175</name>
</gene>
<organism evidence="1 2">
    <name type="scientific">Taklimakanibacter albus</name>
    <dbReference type="NCBI Taxonomy" id="2800327"/>
    <lineage>
        <taxon>Bacteria</taxon>
        <taxon>Pseudomonadati</taxon>
        <taxon>Pseudomonadota</taxon>
        <taxon>Alphaproteobacteria</taxon>
        <taxon>Hyphomicrobiales</taxon>
        <taxon>Aestuariivirgaceae</taxon>
        <taxon>Taklimakanibacter</taxon>
    </lineage>
</organism>
<sequence>MAVITILGAGVMGSAMVLPARDKGHEVRLVGTHLDQAIIDSVTRTGRHPRLNVKLPDGVKAFTHSDFGKALGDDTDLILLGVSSAGVGWAIDRLCETLKKPVPVMMITKGLMPKDGAILTLPDFVQAEVKRRTGMALDLAAVGGPCIAGELAVRRQTGVVITSRTAGLAAKLCAWLETDYYHPRVSDDMAGVELCAAFKNFFAISVGWAAGQHEKAPPSENNAFNFNAASVIFDQAIAEMMVLARYMGGTEKSVWGMPGAGDLYVTCQAGRNSRLGRQLGLGLSYAEVKAGPMKDDTIEGAELGIALAATLKQLMAAGKLAAAELPVTAALLQALTANDKLIMPWGKLHRYA</sequence>